<evidence type="ECO:0000256" key="2">
    <source>
        <dbReference type="ARBA" id="ARBA00022723"/>
    </source>
</evidence>
<dbReference type="Pfam" id="PF02668">
    <property type="entry name" value="TauD"/>
    <property type="match status" value="1"/>
</dbReference>
<evidence type="ECO:0000313" key="9">
    <source>
        <dbReference type="Proteomes" id="UP000031057"/>
    </source>
</evidence>
<evidence type="ECO:0000259" key="7">
    <source>
        <dbReference type="Pfam" id="PF02668"/>
    </source>
</evidence>
<name>A0A0B1ZSP5_9SPHN</name>
<dbReference type="STRING" id="1348853.LK12_00605"/>
<dbReference type="PANTHER" id="PTHR43779">
    <property type="entry name" value="DIOXYGENASE RV0097-RELATED"/>
    <property type="match status" value="1"/>
</dbReference>
<dbReference type="InterPro" id="IPR051178">
    <property type="entry name" value="TfdA_dioxygenase"/>
</dbReference>
<dbReference type="SUPFAM" id="SSF51197">
    <property type="entry name" value="Clavaminate synthase-like"/>
    <property type="match status" value="1"/>
</dbReference>
<feature type="compositionally biased region" description="Basic and acidic residues" evidence="6">
    <location>
        <begin position="260"/>
        <end position="269"/>
    </location>
</feature>
<protein>
    <submittedName>
        <fullName evidence="8">Dioxygenase</fullName>
    </submittedName>
</protein>
<keyword evidence="2" id="KW-0479">Metal-binding</keyword>
<evidence type="ECO:0000256" key="4">
    <source>
        <dbReference type="ARBA" id="ARBA00023002"/>
    </source>
</evidence>
<evidence type="ECO:0000256" key="3">
    <source>
        <dbReference type="ARBA" id="ARBA00022964"/>
    </source>
</evidence>
<feature type="domain" description="TauD/TfdA-like" evidence="7">
    <location>
        <begin position="8"/>
        <end position="265"/>
    </location>
</feature>
<keyword evidence="5" id="KW-0408">Iron</keyword>
<comment type="caution">
    <text evidence="8">The sequence shown here is derived from an EMBL/GenBank/DDBJ whole genome shotgun (WGS) entry which is preliminary data.</text>
</comment>
<sequence>MTEAGLKTRDIKPNIASEVLNSKEELLTGRYSAEIRDLLEQRGVIVFPGIAFTDEEQVAFTRTLGSTARERTGEEVFTVSLDPEKSTGVEYLKGAFYWHFDGVIQAKPILASLLSAKVLPPSGGDTEFCNTYAAYDALSDEDKQRFADLRVIHSNWAPLLYHTPEPSQEQLDLFASFGEIELPLVWTHKSGRKSLVLGCTATQVVGMDRKDSTLLLNRLREWATSEPFHYSHKWSAGDMVMWDNTGTLHRATPYPLNSGREMHRTKLEGEEPIAA</sequence>
<evidence type="ECO:0000256" key="1">
    <source>
        <dbReference type="ARBA" id="ARBA00005896"/>
    </source>
</evidence>
<reference evidence="8 9" key="1">
    <citation type="submission" date="2014-10" db="EMBL/GenBank/DDBJ databases">
        <title>Genome sequence of Novosphingobium malaysiense MUSC 273(T).</title>
        <authorList>
            <person name="Lee L.-H."/>
        </authorList>
    </citation>
    <scope>NUCLEOTIDE SEQUENCE [LARGE SCALE GENOMIC DNA]</scope>
    <source>
        <strain evidence="8 9">MUSC 273</strain>
    </source>
</reference>
<feature type="region of interest" description="Disordered" evidence="6">
    <location>
        <begin position="252"/>
        <end position="275"/>
    </location>
</feature>
<evidence type="ECO:0000256" key="6">
    <source>
        <dbReference type="SAM" id="MobiDB-lite"/>
    </source>
</evidence>
<proteinExistence type="inferred from homology"/>
<keyword evidence="3 8" id="KW-0223">Dioxygenase</keyword>
<dbReference type="InterPro" id="IPR042098">
    <property type="entry name" value="TauD-like_sf"/>
</dbReference>
<keyword evidence="4" id="KW-0560">Oxidoreductase</keyword>
<dbReference type="GO" id="GO:0016706">
    <property type="term" value="F:2-oxoglutarate-dependent dioxygenase activity"/>
    <property type="evidence" value="ECO:0007669"/>
    <property type="project" value="UniProtKB-ARBA"/>
</dbReference>
<comment type="similarity">
    <text evidence="1">Belongs to the TfdA dioxygenase family.</text>
</comment>
<evidence type="ECO:0000256" key="5">
    <source>
        <dbReference type="ARBA" id="ARBA00023004"/>
    </source>
</evidence>
<dbReference type="InterPro" id="IPR003819">
    <property type="entry name" value="TauD/TfdA-like"/>
</dbReference>
<dbReference type="EMBL" id="JTDI01000001">
    <property type="protein sequence ID" value="KHK93606.1"/>
    <property type="molecule type" value="Genomic_DNA"/>
</dbReference>
<organism evidence="8 9">
    <name type="scientific">Novosphingobium malaysiense</name>
    <dbReference type="NCBI Taxonomy" id="1348853"/>
    <lineage>
        <taxon>Bacteria</taxon>
        <taxon>Pseudomonadati</taxon>
        <taxon>Pseudomonadota</taxon>
        <taxon>Alphaproteobacteria</taxon>
        <taxon>Sphingomonadales</taxon>
        <taxon>Sphingomonadaceae</taxon>
        <taxon>Novosphingobium</taxon>
    </lineage>
</organism>
<gene>
    <name evidence="8" type="ORF">LK12_00605</name>
</gene>
<dbReference type="GO" id="GO:0046872">
    <property type="term" value="F:metal ion binding"/>
    <property type="evidence" value="ECO:0007669"/>
    <property type="project" value="UniProtKB-KW"/>
</dbReference>
<dbReference type="Gene3D" id="3.60.130.10">
    <property type="entry name" value="Clavaminate synthase-like"/>
    <property type="match status" value="1"/>
</dbReference>
<dbReference type="AlphaFoldDB" id="A0A0B1ZSP5"/>
<evidence type="ECO:0000313" key="8">
    <source>
        <dbReference type="EMBL" id="KHK93606.1"/>
    </source>
</evidence>
<keyword evidence="9" id="KW-1185">Reference proteome</keyword>
<accession>A0A0B1ZSP5</accession>
<dbReference type="PANTHER" id="PTHR43779:SF3">
    <property type="entry name" value="(3R)-3-[(CARBOXYMETHYL)AMINO]FATTY ACID OXYGENASE_DECARBOXYLASE"/>
    <property type="match status" value="1"/>
</dbReference>
<dbReference type="Proteomes" id="UP000031057">
    <property type="component" value="Unassembled WGS sequence"/>
</dbReference>